<evidence type="ECO:0000256" key="1">
    <source>
        <dbReference type="SAM" id="MobiDB-lite"/>
    </source>
</evidence>
<dbReference type="Pfam" id="PF03108">
    <property type="entry name" value="DBD_Tnp_Mut"/>
    <property type="match status" value="1"/>
</dbReference>
<protein>
    <submittedName>
        <fullName evidence="4">Mutator-like transposase</fullName>
    </submittedName>
</protein>
<proteinExistence type="predicted"/>
<dbReference type="PANTHER" id="PTHR31973:SF113">
    <property type="entry name" value="PROTEIN FAR1-RELATED SEQUENCE 5-LIKE"/>
    <property type="match status" value="1"/>
</dbReference>
<dbReference type="AlphaFoldDB" id="Q9SJR8"/>
<evidence type="ECO:0000259" key="2">
    <source>
        <dbReference type="Pfam" id="PF03108"/>
    </source>
</evidence>
<feature type="domain" description="MULE transposase" evidence="3">
    <location>
        <begin position="410"/>
        <end position="481"/>
    </location>
</feature>
<feature type="region of interest" description="Disordered" evidence="1">
    <location>
        <begin position="111"/>
        <end position="135"/>
    </location>
</feature>
<organism evidence="4">
    <name type="scientific">Arabidopsis thaliana</name>
    <name type="common">Mouse-ear cress</name>
    <dbReference type="NCBI Taxonomy" id="3702"/>
    <lineage>
        <taxon>Eukaryota</taxon>
        <taxon>Viridiplantae</taxon>
        <taxon>Streptophyta</taxon>
        <taxon>Embryophyta</taxon>
        <taxon>Tracheophyta</taxon>
        <taxon>Spermatophyta</taxon>
        <taxon>Magnoliopsida</taxon>
        <taxon>eudicotyledons</taxon>
        <taxon>Gunneridae</taxon>
        <taxon>Pentapetalae</taxon>
        <taxon>rosids</taxon>
        <taxon>malvids</taxon>
        <taxon>Brassicales</taxon>
        <taxon>Brassicaceae</taxon>
        <taxon>Camelineae</taxon>
        <taxon>Arabidopsis</taxon>
    </lineage>
</organism>
<feature type="region of interest" description="Disordered" evidence="1">
    <location>
        <begin position="149"/>
        <end position="187"/>
    </location>
</feature>
<dbReference type="Pfam" id="PF10551">
    <property type="entry name" value="MULE"/>
    <property type="match status" value="1"/>
</dbReference>
<evidence type="ECO:0000313" key="4">
    <source>
        <dbReference type="EMBL" id="AAD23710.1"/>
    </source>
</evidence>
<evidence type="ECO:0000259" key="3">
    <source>
        <dbReference type="Pfam" id="PF10551"/>
    </source>
</evidence>
<reference evidence="4" key="3">
    <citation type="submission" date="2002-02" db="EMBL/GenBank/DDBJ databases">
        <authorList>
            <person name="Town C.D."/>
            <person name="Kaul S."/>
        </authorList>
    </citation>
    <scope>NUCLEOTIDE SEQUENCE</scope>
</reference>
<dbReference type="PIR" id="B84477">
    <property type="entry name" value="B84477"/>
</dbReference>
<dbReference type="InterPro" id="IPR004332">
    <property type="entry name" value="Transposase_MuDR"/>
</dbReference>
<reference key="1">
    <citation type="journal article" date="1999" name="Nature">
        <title>Sequence and analysis of chromosome 2 of the plant Arabidopsis thaliana.</title>
        <authorList>
            <person name="Lin X."/>
            <person name="Kaul S."/>
            <person name="Rounsley S."/>
            <person name="Shea T.P."/>
            <person name="Benito M.I."/>
            <person name="Town C.D."/>
            <person name="Fujii C.Y."/>
            <person name="Mason T."/>
            <person name="Bowman C.L."/>
            <person name="Barnstead M."/>
            <person name="Feldblyum T.V."/>
            <person name="Buell C.R."/>
            <person name="Ketchum K.A."/>
            <person name="Lee J."/>
            <person name="Ronning C.M."/>
            <person name="Koo H.L."/>
            <person name="Moffat K.S."/>
            <person name="Cronin L.A."/>
            <person name="Shen M."/>
            <person name="Pai G."/>
            <person name="Van Aken S."/>
            <person name="Umayam L."/>
            <person name="Tallon L.J."/>
            <person name="Gill J.E."/>
            <person name="Adams M.D."/>
            <person name="Carrera A.J."/>
            <person name="Creasy T.H."/>
            <person name="Goodman H.M."/>
            <person name="Somerville C.R."/>
            <person name="Copenhaver G.P."/>
            <person name="Preuss D."/>
            <person name="Nierman W.C."/>
            <person name="White O."/>
            <person name="Eisen J.A."/>
            <person name="Salzberg S.L."/>
            <person name="Fraser C.M."/>
            <person name="Venter J.C."/>
        </authorList>
    </citation>
    <scope>NUCLEOTIDE SEQUENCE [LARGE SCALE GENOMIC DNA]</scope>
    <source>
        <strain>cv. Columbia</strain>
    </source>
</reference>
<accession>Q9SJR8</accession>
<feature type="domain" description="Transposase MuDR plant" evidence="2">
    <location>
        <begin position="197"/>
        <end position="262"/>
    </location>
</feature>
<dbReference type="InterPro" id="IPR018289">
    <property type="entry name" value="MULE_transposase_dom"/>
</dbReference>
<gene>
    <name evidence="4" type="ordered locus">At2g06410</name>
</gene>
<dbReference type="PANTHER" id="PTHR31973">
    <property type="entry name" value="POLYPROTEIN, PUTATIVE-RELATED"/>
    <property type="match status" value="1"/>
</dbReference>
<dbReference type="EMBL" id="AC006918">
    <property type="protein sequence ID" value="AAD23710.1"/>
    <property type="molecule type" value="Genomic_DNA"/>
</dbReference>
<sequence length="667" mass="75100">MTYKELVQKVKEKLSFHARDITIKLAYQYPEWMAIDEENGSPPQYISEDGDVTVRRHIEEVNLCVTVVQHSMPVSPVAVACHDFNSNSEETDYDSEEELHQFALESALVGATQDPTPGGTEPATRSSTRRELFPTGGVTIREPEDYIRLKSPACGPTDKEKGIMETSDKAGPAGPSRQSGTEDSDNSAFFDVKYEGDKLFVGRVFKSKFDCKIKIAIHAINCKFHFRTARSTPKFMVLKCISKTCPWRVYASKVDSSDSFQVRQANQRHTCTIDQRRRYHRLATTQVIGKLMQSRFLGIKRGPNAAVIRKFLLDDYHVSISYLKAWRAREVAMEKSLGSMAGSYALIPAYAGLLEQANPDSLCFTEYDDDPTGPRRFKYQFIAFAASIKGYAFMQKVIVVDGTSMKGRYDGNFQIFPLAFGIVNSENDSAYEWFFHKLSIIAPDNPDLMFISDRHASIYTGLSKVYTQANHAACTVHLWRNVKHLYKPKSLCRLMSEAAQAFDVTEFNRIFLKIQKAQAEDCPTTLAPRVQKRVEENYQAAMSMSVKPICNFEFQVQVRTEFQGLGIPCAHAIAAAAWLGVPTDSLAANEYFNELVKLSYEGKIYPIHSVGGEVAPGIASGTIGEVHPPLVRRPPGRPRKLRILSRGEFKASLKLLIYHSPFYFVYF</sequence>
<feature type="compositionally biased region" description="Basic and acidic residues" evidence="1">
    <location>
        <begin position="157"/>
        <end position="168"/>
    </location>
</feature>
<name>Q9SJR8_ARATH</name>
<reference evidence="4" key="2">
    <citation type="submission" date="2000-03" db="EMBL/GenBank/DDBJ databases">
        <authorList>
            <person name="Lin X."/>
            <person name="Kaul S."/>
            <person name="Shea T.P."/>
            <person name="Fujii C.Y."/>
            <person name="Shen M."/>
            <person name="VanAken S.E."/>
            <person name="Barnstead M.E."/>
            <person name="Mason T.M."/>
            <person name="Bowman C.L."/>
            <person name="Ronning C.M."/>
            <person name="Benito M.-I."/>
            <person name="Carrera A.J."/>
            <person name="Creasy T.H."/>
            <person name="Buell C.R."/>
            <person name="Town C.D."/>
            <person name="Nierman W.C."/>
            <person name="Fraser C.M."/>
            <person name="Venter J.C."/>
        </authorList>
    </citation>
    <scope>NUCLEOTIDE SEQUENCE</scope>
</reference>